<dbReference type="GO" id="GO:0003723">
    <property type="term" value="F:RNA binding"/>
    <property type="evidence" value="ECO:0007669"/>
    <property type="project" value="UniProtKB-KW"/>
</dbReference>
<protein>
    <recommendedName>
        <fullName evidence="15">Integrase catalytic domain-containing protein</fullName>
    </recommendedName>
</protein>
<keyword evidence="6" id="KW-0378">Hydrolase</keyword>
<keyword evidence="5" id="KW-0255">Endonuclease</keyword>
<reference evidence="16" key="1">
    <citation type="submission" date="2022-07" db="EMBL/GenBank/DDBJ databases">
        <title>Genome Sequence of Agrocybe chaxingu.</title>
        <authorList>
            <person name="Buettner E."/>
        </authorList>
    </citation>
    <scope>NUCLEOTIDE SEQUENCE</scope>
    <source>
        <strain evidence="16">MP-N11</strain>
    </source>
</reference>
<keyword evidence="8" id="KW-0694">RNA-binding</keyword>
<dbReference type="AlphaFoldDB" id="A0A9W8MQI2"/>
<organism evidence="16 17">
    <name type="scientific">Agrocybe chaxingu</name>
    <dbReference type="NCBI Taxonomy" id="84603"/>
    <lineage>
        <taxon>Eukaryota</taxon>
        <taxon>Fungi</taxon>
        <taxon>Dikarya</taxon>
        <taxon>Basidiomycota</taxon>
        <taxon>Agaricomycotina</taxon>
        <taxon>Agaricomycetes</taxon>
        <taxon>Agaricomycetidae</taxon>
        <taxon>Agaricales</taxon>
        <taxon>Agaricineae</taxon>
        <taxon>Strophariaceae</taxon>
        <taxon>Agrocybe</taxon>
    </lineage>
</organism>
<comment type="catalytic activity">
    <reaction evidence="14">
        <text>DNA(n) + a 2'-deoxyribonucleoside 5'-triphosphate = DNA(n+1) + diphosphate</text>
        <dbReference type="Rhea" id="RHEA:22508"/>
        <dbReference type="Rhea" id="RHEA-COMP:17339"/>
        <dbReference type="Rhea" id="RHEA-COMP:17340"/>
        <dbReference type="ChEBI" id="CHEBI:33019"/>
        <dbReference type="ChEBI" id="CHEBI:61560"/>
        <dbReference type="ChEBI" id="CHEBI:173112"/>
        <dbReference type="EC" id="2.7.7.7"/>
    </reaction>
</comment>
<dbReference type="InterPro" id="IPR036397">
    <property type="entry name" value="RNaseH_sf"/>
</dbReference>
<comment type="caution">
    <text evidence="16">The sequence shown here is derived from an EMBL/GenBank/DDBJ whole genome shotgun (WGS) entry which is preliminary data.</text>
</comment>
<dbReference type="InterPro" id="IPR039537">
    <property type="entry name" value="Retrotran_Ty1/copia-like"/>
</dbReference>
<proteinExistence type="predicted"/>
<evidence type="ECO:0000259" key="15">
    <source>
        <dbReference type="PROSITE" id="PS50994"/>
    </source>
</evidence>
<dbReference type="InterPro" id="IPR001584">
    <property type="entry name" value="Integrase_cat-core"/>
</dbReference>
<dbReference type="GO" id="GO:0003964">
    <property type="term" value="F:RNA-directed DNA polymerase activity"/>
    <property type="evidence" value="ECO:0007669"/>
    <property type="project" value="UniProtKB-KW"/>
</dbReference>
<dbReference type="Gene3D" id="3.30.420.10">
    <property type="entry name" value="Ribonuclease H-like superfamily/Ribonuclease H"/>
    <property type="match status" value="1"/>
</dbReference>
<dbReference type="GO" id="GO:0016787">
    <property type="term" value="F:hydrolase activity"/>
    <property type="evidence" value="ECO:0007669"/>
    <property type="project" value="UniProtKB-KW"/>
</dbReference>
<keyword evidence="11" id="KW-0808">Transferase</keyword>
<dbReference type="EMBL" id="JANKHO010003591">
    <property type="protein sequence ID" value="KAJ3482340.1"/>
    <property type="molecule type" value="Genomic_DNA"/>
</dbReference>
<gene>
    <name evidence="16" type="ORF">NLJ89_g12145</name>
</gene>
<dbReference type="GO" id="GO:0046872">
    <property type="term" value="F:metal ion binding"/>
    <property type="evidence" value="ECO:0007669"/>
    <property type="project" value="UniProtKB-KW"/>
</dbReference>
<evidence type="ECO:0000256" key="4">
    <source>
        <dbReference type="ARBA" id="ARBA00022723"/>
    </source>
</evidence>
<evidence type="ECO:0000256" key="1">
    <source>
        <dbReference type="ARBA" id="ARBA00022578"/>
    </source>
</evidence>
<evidence type="ECO:0000256" key="2">
    <source>
        <dbReference type="ARBA" id="ARBA00022695"/>
    </source>
</evidence>
<evidence type="ECO:0000256" key="14">
    <source>
        <dbReference type="ARBA" id="ARBA00049244"/>
    </source>
</evidence>
<dbReference type="GO" id="GO:0005634">
    <property type="term" value="C:nucleus"/>
    <property type="evidence" value="ECO:0007669"/>
    <property type="project" value="UniProtKB-ARBA"/>
</dbReference>
<evidence type="ECO:0000256" key="13">
    <source>
        <dbReference type="ARBA" id="ARBA00048173"/>
    </source>
</evidence>
<keyword evidence="7" id="KW-0460">Magnesium</keyword>
<dbReference type="PANTHER" id="PTHR42648">
    <property type="entry name" value="TRANSPOSASE, PUTATIVE-RELATED"/>
    <property type="match status" value="1"/>
</dbReference>
<accession>A0A9W8MQI2</accession>
<dbReference type="InterPro" id="IPR012337">
    <property type="entry name" value="RNaseH-like_sf"/>
</dbReference>
<dbReference type="GO" id="GO:0003887">
    <property type="term" value="F:DNA-directed DNA polymerase activity"/>
    <property type="evidence" value="ECO:0007669"/>
    <property type="project" value="UniProtKB-KW"/>
</dbReference>
<evidence type="ECO:0000256" key="12">
    <source>
        <dbReference type="ARBA" id="ARBA00023172"/>
    </source>
</evidence>
<evidence type="ECO:0000256" key="3">
    <source>
        <dbReference type="ARBA" id="ARBA00022722"/>
    </source>
</evidence>
<keyword evidence="3" id="KW-0540">Nuclease</keyword>
<dbReference type="Proteomes" id="UP001148786">
    <property type="component" value="Unassembled WGS sequence"/>
</dbReference>
<evidence type="ECO:0000256" key="9">
    <source>
        <dbReference type="ARBA" id="ARBA00022908"/>
    </source>
</evidence>
<dbReference type="GO" id="GO:0006310">
    <property type="term" value="P:DNA recombination"/>
    <property type="evidence" value="ECO:0007669"/>
    <property type="project" value="UniProtKB-KW"/>
</dbReference>
<evidence type="ECO:0000256" key="8">
    <source>
        <dbReference type="ARBA" id="ARBA00022884"/>
    </source>
</evidence>
<keyword evidence="9" id="KW-0229">DNA integration</keyword>
<dbReference type="GO" id="GO:0015074">
    <property type="term" value="P:DNA integration"/>
    <property type="evidence" value="ECO:0007669"/>
    <property type="project" value="UniProtKB-KW"/>
</dbReference>
<feature type="domain" description="Integrase catalytic" evidence="15">
    <location>
        <begin position="169"/>
        <end position="347"/>
    </location>
</feature>
<dbReference type="GO" id="GO:0032196">
    <property type="term" value="P:transposition"/>
    <property type="evidence" value="ECO:0007669"/>
    <property type="project" value="UniProtKB-KW"/>
</dbReference>
<evidence type="ECO:0000256" key="10">
    <source>
        <dbReference type="ARBA" id="ARBA00022918"/>
    </source>
</evidence>
<evidence type="ECO:0000313" key="16">
    <source>
        <dbReference type="EMBL" id="KAJ3482340.1"/>
    </source>
</evidence>
<dbReference type="PANTHER" id="PTHR42648:SF11">
    <property type="entry name" value="TRANSPOSON TY4-P GAG-POL POLYPROTEIN"/>
    <property type="match status" value="1"/>
</dbReference>
<evidence type="ECO:0000256" key="5">
    <source>
        <dbReference type="ARBA" id="ARBA00022759"/>
    </source>
</evidence>
<comment type="catalytic activity">
    <reaction evidence="13">
        <text>DNA(n) + a 2'-deoxyribonucleoside 5'-triphosphate = DNA(n+1) + diphosphate</text>
        <dbReference type="Rhea" id="RHEA:22508"/>
        <dbReference type="Rhea" id="RHEA-COMP:17339"/>
        <dbReference type="Rhea" id="RHEA-COMP:17340"/>
        <dbReference type="ChEBI" id="CHEBI:33019"/>
        <dbReference type="ChEBI" id="CHEBI:61560"/>
        <dbReference type="ChEBI" id="CHEBI:173112"/>
        <dbReference type="EC" id="2.7.7.49"/>
    </reaction>
</comment>
<keyword evidence="17" id="KW-1185">Reference proteome</keyword>
<dbReference type="GO" id="GO:0004519">
    <property type="term" value="F:endonuclease activity"/>
    <property type="evidence" value="ECO:0007669"/>
    <property type="project" value="UniProtKB-KW"/>
</dbReference>
<evidence type="ECO:0000256" key="6">
    <source>
        <dbReference type="ARBA" id="ARBA00022801"/>
    </source>
</evidence>
<keyword evidence="4" id="KW-0479">Metal-binding</keyword>
<sequence>MGTANCGSFLAPGRGEVRLLVRSGRRSGTVILRYCLHSPDVPLNLFSVGAFQEVGIKVSFDAGPTTTITFPHMDSALPVFSLAASVSHRLSFFPCTFIRPNVPALPALPHVAFPVFARAELTPELWHRRFGHLGRDATCLALTKNYATGTEFKGPFSDHRCIPCLIGKSPQRPYDHNGVRAAHVGKLLHLDICGPYPVKTPHSEQYFFSVLDDRSNFGFTALLKDRTAALAFFKSCEAFLSRTSGRKVLTVRMDGGRELAEGRMKAYLLSAGIAMQVTAPYAHQQNGKAERFIRTIEEGGQVLLADSGLPASFWGDAVLTTQYLRNRLPTSSLPSDTTPYEILFGWEPAL</sequence>
<keyword evidence="11" id="KW-0239">DNA-directed DNA polymerase</keyword>
<keyword evidence="10" id="KW-0695">RNA-directed DNA polymerase</keyword>
<keyword evidence="1" id="KW-0815">Transposition</keyword>
<keyword evidence="2" id="KW-0548">Nucleotidyltransferase</keyword>
<dbReference type="PROSITE" id="PS50994">
    <property type="entry name" value="INTEGRASE"/>
    <property type="match status" value="1"/>
</dbReference>
<keyword evidence="12" id="KW-0233">DNA recombination</keyword>
<name>A0A9W8MQI2_9AGAR</name>
<dbReference type="OrthoDB" id="3053103at2759"/>
<dbReference type="SUPFAM" id="SSF53098">
    <property type="entry name" value="Ribonuclease H-like"/>
    <property type="match status" value="1"/>
</dbReference>
<evidence type="ECO:0000313" key="17">
    <source>
        <dbReference type="Proteomes" id="UP001148786"/>
    </source>
</evidence>
<evidence type="ECO:0000256" key="7">
    <source>
        <dbReference type="ARBA" id="ARBA00022842"/>
    </source>
</evidence>
<evidence type="ECO:0000256" key="11">
    <source>
        <dbReference type="ARBA" id="ARBA00022932"/>
    </source>
</evidence>